<evidence type="ECO:0000256" key="5">
    <source>
        <dbReference type="ARBA" id="ARBA00022617"/>
    </source>
</evidence>
<evidence type="ECO:0000259" key="21">
    <source>
        <dbReference type="PROSITE" id="PS51002"/>
    </source>
</evidence>
<dbReference type="PROSITE" id="PS51003">
    <property type="entry name" value="CYTB_CTER"/>
    <property type="match status" value="1"/>
</dbReference>
<name>A0A1R3UHC9_9CNID</name>
<feature type="domain" description="Cytochrome b/b6 N-terminal region profile" evidence="21">
    <location>
        <begin position="1"/>
        <end position="206"/>
    </location>
</feature>
<evidence type="ECO:0000256" key="4">
    <source>
        <dbReference type="ARBA" id="ARBA00022448"/>
    </source>
</evidence>
<dbReference type="PANTHER" id="PTHR19271">
    <property type="entry name" value="CYTOCHROME B"/>
    <property type="match status" value="1"/>
</dbReference>
<evidence type="ECO:0000256" key="16">
    <source>
        <dbReference type="ARBA" id="ARBA00029812"/>
    </source>
</evidence>
<evidence type="ECO:0000256" key="15">
    <source>
        <dbReference type="ARBA" id="ARBA00023136"/>
    </source>
</evidence>
<protein>
    <recommendedName>
        <fullName evidence="3">Cytochrome b</fullName>
    </recommendedName>
    <alternativeName>
        <fullName evidence="17">Complex III subunit 3</fullName>
    </alternativeName>
    <alternativeName>
        <fullName evidence="18">Complex III subunit III</fullName>
    </alternativeName>
    <alternativeName>
        <fullName evidence="16">Cytochrome b-c1 complex subunit 3</fullName>
    </alternativeName>
    <alternativeName>
        <fullName evidence="19">Ubiquinol-cytochrome-c reductase complex cytochrome b subunit</fullName>
    </alternativeName>
</protein>
<feature type="transmembrane region" description="Helical" evidence="20">
    <location>
        <begin position="137"/>
        <end position="159"/>
    </location>
</feature>
<evidence type="ECO:0000256" key="8">
    <source>
        <dbReference type="ARBA" id="ARBA00022723"/>
    </source>
</evidence>
<evidence type="ECO:0000256" key="7">
    <source>
        <dbReference type="ARBA" id="ARBA00022692"/>
    </source>
</evidence>
<evidence type="ECO:0000256" key="20">
    <source>
        <dbReference type="SAM" id="Phobius"/>
    </source>
</evidence>
<keyword evidence="15 20" id="KW-0472">Membrane</keyword>
<evidence type="ECO:0000256" key="14">
    <source>
        <dbReference type="ARBA" id="ARBA00023128"/>
    </source>
</evidence>
<comment type="function">
    <text evidence="1">Component of the ubiquinol-cytochrome c reductase complex (complex III or cytochrome b-c1 complex) that is part of the mitochondrial respiratory chain. The b-c1 complex mediates electron transfer from ubiquinol to cytochrome c. Contributes to the generation of a proton gradient across the mitochondrial membrane that is then used for ATP synthesis.</text>
</comment>
<evidence type="ECO:0000256" key="18">
    <source>
        <dbReference type="ARBA" id="ARBA00032600"/>
    </source>
</evidence>
<evidence type="ECO:0000256" key="6">
    <source>
        <dbReference type="ARBA" id="ARBA00022660"/>
    </source>
</evidence>
<geneLocation type="mitochondrion" evidence="23"/>
<feature type="transmembrane region" description="Helical" evidence="20">
    <location>
        <begin position="110"/>
        <end position="131"/>
    </location>
</feature>
<keyword evidence="13" id="KW-0830">Ubiquinone</keyword>
<proteinExistence type="predicted"/>
<dbReference type="Pfam" id="PF00033">
    <property type="entry name" value="Cytochrome_B"/>
    <property type="match status" value="1"/>
</dbReference>
<dbReference type="InterPro" id="IPR027387">
    <property type="entry name" value="Cytb/b6-like_sf"/>
</dbReference>
<dbReference type="PANTHER" id="PTHR19271:SF16">
    <property type="entry name" value="CYTOCHROME B"/>
    <property type="match status" value="1"/>
</dbReference>
<feature type="transmembrane region" description="Helical" evidence="20">
    <location>
        <begin position="21"/>
        <end position="48"/>
    </location>
</feature>
<keyword evidence="4" id="KW-0813">Transport</keyword>
<evidence type="ECO:0000256" key="12">
    <source>
        <dbReference type="ARBA" id="ARBA00023004"/>
    </source>
</evidence>
<keyword evidence="11 20" id="KW-1133">Transmembrane helix</keyword>
<dbReference type="GO" id="GO:0022904">
    <property type="term" value="P:respiratory electron transport chain"/>
    <property type="evidence" value="ECO:0007669"/>
    <property type="project" value="InterPro"/>
</dbReference>
<evidence type="ECO:0000313" key="24">
    <source>
        <dbReference type="Proteomes" id="UP000282494"/>
    </source>
</evidence>
<evidence type="ECO:0000256" key="13">
    <source>
        <dbReference type="ARBA" id="ARBA00023075"/>
    </source>
</evidence>
<evidence type="ECO:0000256" key="17">
    <source>
        <dbReference type="ARBA" id="ARBA00031681"/>
    </source>
</evidence>
<dbReference type="EMBL" id="LT671462">
    <property type="protein sequence ID" value="SHO28750.1"/>
    <property type="molecule type" value="Genomic_DNA"/>
</dbReference>
<evidence type="ECO:0000313" key="23">
    <source>
        <dbReference type="EMBL" id="SHO28750.1"/>
    </source>
</evidence>
<keyword evidence="12" id="KW-0408">Iron</keyword>
<dbReference type="GO" id="GO:0005743">
    <property type="term" value="C:mitochondrial inner membrane"/>
    <property type="evidence" value="ECO:0007669"/>
    <property type="project" value="UniProtKB-SubCell"/>
</dbReference>
<evidence type="ECO:0000256" key="9">
    <source>
        <dbReference type="ARBA" id="ARBA00022792"/>
    </source>
</evidence>
<dbReference type="GO" id="GO:0046872">
    <property type="term" value="F:metal ion binding"/>
    <property type="evidence" value="ECO:0007669"/>
    <property type="project" value="UniProtKB-KW"/>
</dbReference>
<evidence type="ECO:0000256" key="11">
    <source>
        <dbReference type="ARBA" id="ARBA00022989"/>
    </source>
</evidence>
<keyword evidence="14 23" id="KW-0496">Mitochondrion</keyword>
<evidence type="ECO:0000256" key="2">
    <source>
        <dbReference type="ARBA" id="ARBA00004448"/>
    </source>
</evidence>
<organism evidence="23 24">
    <name type="scientific">Kudoa iwatai</name>
    <dbReference type="NCBI Taxonomy" id="269814"/>
    <lineage>
        <taxon>Eukaryota</taxon>
        <taxon>Metazoa</taxon>
        <taxon>Cnidaria</taxon>
        <taxon>Myxozoa</taxon>
        <taxon>Myxosporea</taxon>
        <taxon>Multivalvulida</taxon>
        <taxon>Kudoidae</taxon>
        <taxon>Kudoa</taxon>
    </lineage>
</organism>
<feature type="domain" description="Cytochrome b/b6 C-terminal region profile" evidence="22">
    <location>
        <begin position="207"/>
        <end position="353"/>
    </location>
</feature>
<feature type="transmembrane region" description="Helical" evidence="20">
    <location>
        <begin position="333"/>
        <end position="352"/>
    </location>
</feature>
<accession>A0A1R3UHC9</accession>
<dbReference type="Proteomes" id="UP000282494">
    <property type="component" value="Mitochondrion 1"/>
</dbReference>
<feature type="transmembrane region" description="Helical" evidence="20">
    <location>
        <begin position="81"/>
        <end position="98"/>
    </location>
</feature>
<keyword evidence="9" id="KW-0999">Mitochondrion inner membrane</keyword>
<evidence type="ECO:0000256" key="19">
    <source>
        <dbReference type="ARBA" id="ARBA00032818"/>
    </source>
</evidence>
<feature type="transmembrane region" description="Helical" evidence="20">
    <location>
        <begin position="171"/>
        <end position="192"/>
    </location>
</feature>
<dbReference type="GO" id="GO:0009055">
    <property type="term" value="F:electron transfer activity"/>
    <property type="evidence" value="ECO:0007669"/>
    <property type="project" value="InterPro"/>
</dbReference>
<keyword evidence="7 20" id="KW-0812">Transmembrane</keyword>
<sequence length="353" mass="40563">MKRKIHNPTRRKHTQTKKKTNLFSCNNSLLWTWNLGFLCGTILTIQIITGIALSMKYETTTAFQNINIQEKYSNLWIPRRIHSIGTTTYFIGLYLHIIRSHIHQNMKNSSGWSGIIIFILSLVIALLGYSLSNGNMAFWALTVMTSLFTNLPEGDFILSIITGNYEINNTILPRILTVHFLLGITLPIIVYWHTSEVHKNESNTDLGTRGVLTGKDFINTGIQKDILFIPIIGYFIIWGFQEESKLHKLIEDNNTNDWIQKNRTPEPIGPEWYVLPFFIGLKTTNLIGLIIGIIFILLNINKNIKRWNIITYWLCFFILGDLALEAHESLLEPRVILFTVMMLTLSGTLLTYS</sequence>
<comment type="subcellular location">
    <subcellularLocation>
        <location evidence="2">Mitochondrion inner membrane</location>
        <topology evidence="2">Multi-pass membrane protein</topology>
    </subcellularLocation>
</comment>
<keyword evidence="8" id="KW-0479">Metal-binding</keyword>
<keyword evidence="10" id="KW-0249">Electron transport</keyword>
<dbReference type="InterPro" id="IPR005798">
    <property type="entry name" value="Cyt_b/b6_C"/>
</dbReference>
<dbReference type="InterPro" id="IPR016174">
    <property type="entry name" value="Di-haem_cyt_TM"/>
</dbReference>
<dbReference type="SUPFAM" id="SSF81342">
    <property type="entry name" value="Transmembrane di-heme cytochromes"/>
    <property type="match status" value="1"/>
</dbReference>
<evidence type="ECO:0000256" key="1">
    <source>
        <dbReference type="ARBA" id="ARBA00002566"/>
    </source>
</evidence>
<gene>
    <name evidence="23" type="primary">cob</name>
</gene>
<dbReference type="GO" id="GO:0016491">
    <property type="term" value="F:oxidoreductase activity"/>
    <property type="evidence" value="ECO:0007669"/>
    <property type="project" value="UniProtKB-UniRule"/>
</dbReference>
<reference evidence="24" key="1">
    <citation type="journal article" date="2017" name="Mol. Biol. Evol.">
        <title>The Multipartite Mitochondrial Genome of Enteromyxum leei (Myxozoa): Eight Fast-Evolving Megacircles.</title>
        <authorList>
            <person name="Yahalomi D."/>
            <person name="Haddas-Sasson M."/>
            <person name="Rubinstein N.D."/>
            <person name="Feldstein T."/>
            <person name="Diamant A."/>
            <person name="Huchon D."/>
        </authorList>
    </citation>
    <scope>NUCLEOTIDE SEQUENCE [LARGE SCALE GENOMIC DNA]</scope>
</reference>
<evidence type="ECO:0000256" key="10">
    <source>
        <dbReference type="ARBA" id="ARBA00022982"/>
    </source>
</evidence>
<dbReference type="PROSITE" id="PS51002">
    <property type="entry name" value="CYTB_NTER"/>
    <property type="match status" value="1"/>
</dbReference>
<evidence type="ECO:0000256" key="3">
    <source>
        <dbReference type="ARBA" id="ARBA00013531"/>
    </source>
</evidence>
<feature type="transmembrane region" description="Helical" evidence="20">
    <location>
        <begin position="310"/>
        <end position="327"/>
    </location>
</feature>
<dbReference type="AlphaFoldDB" id="A0A1R3UHC9"/>
<feature type="transmembrane region" description="Helical" evidence="20">
    <location>
        <begin position="272"/>
        <end position="298"/>
    </location>
</feature>
<dbReference type="Gene3D" id="1.20.810.10">
    <property type="entry name" value="Cytochrome Bc1 Complex, Chain C"/>
    <property type="match status" value="1"/>
</dbReference>
<dbReference type="InterPro" id="IPR005797">
    <property type="entry name" value="Cyt_b/b6_N"/>
</dbReference>
<keyword evidence="6" id="KW-0679">Respiratory chain</keyword>
<evidence type="ECO:0000259" key="22">
    <source>
        <dbReference type="PROSITE" id="PS51003"/>
    </source>
</evidence>
<keyword evidence="5" id="KW-0349">Heme</keyword>